<sequence length="133" mass="14064">MKYPVAISKEEGSCYGVTVPDVPGCFSAGDTLDEALSNVKEALSDHLELLAEDSQVAPKASLVDAFINNQDYQRAIWAYIDIDVSAFLGKTEKATITLPKLLITQIDKAVSKGAAKSRSAFLADSAIKALGAG</sequence>
<dbReference type="SUPFAM" id="SSF143100">
    <property type="entry name" value="TTHA1013/TTHA0281-like"/>
    <property type="match status" value="1"/>
</dbReference>
<protein>
    <submittedName>
        <fullName evidence="2">Antitoxin 1</fullName>
    </submittedName>
</protein>
<reference evidence="2" key="1">
    <citation type="submission" date="2018-06" db="EMBL/GenBank/DDBJ databases">
        <authorList>
            <person name="Zhirakovskaya E."/>
        </authorList>
    </citation>
    <scope>NUCLEOTIDE SEQUENCE</scope>
</reference>
<dbReference type="CDD" id="cd22231">
    <property type="entry name" value="RHH_NikR_HicB-like"/>
    <property type="match status" value="1"/>
</dbReference>
<evidence type="ECO:0000313" key="2">
    <source>
        <dbReference type="EMBL" id="VAX07747.1"/>
    </source>
</evidence>
<accession>A0A3B1BSV2</accession>
<dbReference type="InterPro" id="IPR031807">
    <property type="entry name" value="HicB-like"/>
</dbReference>
<dbReference type="InterPro" id="IPR051404">
    <property type="entry name" value="TA_system_antitoxin"/>
</dbReference>
<proteinExistence type="predicted"/>
<gene>
    <name evidence="2" type="ORF">MNBD_GAMMA26-844</name>
</gene>
<evidence type="ECO:0000259" key="1">
    <source>
        <dbReference type="Pfam" id="PF15919"/>
    </source>
</evidence>
<dbReference type="InterPro" id="IPR035069">
    <property type="entry name" value="TTHA1013/TTHA0281-like"/>
</dbReference>
<feature type="domain" description="HicB-like antitoxin of toxin-antitoxin system" evidence="1">
    <location>
        <begin position="3"/>
        <end position="125"/>
    </location>
</feature>
<dbReference type="EMBL" id="UOFX01000029">
    <property type="protein sequence ID" value="VAX07747.1"/>
    <property type="molecule type" value="Genomic_DNA"/>
</dbReference>
<name>A0A3B1BSV2_9ZZZZ</name>
<dbReference type="AlphaFoldDB" id="A0A3B1BSV2"/>
<dbReference type="Gene3D" id="3.30.160.250">
    <property type="match status" value="1"/>
</dbReference>
<dbReference type="PANTHER" id="PTHR34504">
    <property type="entry name" value="ANTITOXIN HICB"/>
    <property type="match status" value="1"/>
</dbReference>
<organism evidence="2">
    <name type="scientific">hydrothermal vent metagenome</name>
    <dbReference type="NCBI Taxonomy" id="652676"/>
    <lineage>
        <taxon>unclassified sequences</taxon>
        <taxon>metagenomes</taxon>
        <taxon>ecological metagenomes</taxon>
    </lineage>
</organism>
<dbReference type="Pfam" id="PF15919">
    <property type="entry name" value="HicB_lk_antitox"/>
    <property type="match status" value="1"/>
</dbReference>
<dbReference type="PANTHER" id="PTHR34504:SF4">
    <property type="entry name" value="ANTITOXIN HICB"/>
    <property type="match status" value="1"/>
</dbReference>